<dbReference type="AlphaFoldDB" id="A0A1M6UH46"/>
<feature type="transmembrane region" description="Helical" evidence="1">
    <location>
        <begin position="6"/>
        <end position="26"/>
    </location>
</feature>
<sequence length="44" mass="5250">MRNKVSNIIVLGMILFLYNITVDYFVDGDKTKEDTRTLYEIYDE</sequence>
<dbReference type="Proteomes" id="UP000184263">
    <property type="component" value="Unassembled WGS sequence"/>
</dbReference>
<accession>A0A1M6UH46</accession>
<keyword evidence="1" id="KW-1133">Transmembrane helix</keyword>
<dbReference type="EMBL" id="FRBC01000012">
    <property type="protein sequence ID" value="SHK68506.1"/>
    <property type="molecule type" value="Genomic_DNA"/>
</dbReference>
<gene>
    <name evidence="2" type="ORF">SAMN05216582_11266</name>
</gene>
<name>A0A1M6UH46_SELRU</name>
<reference evidence="2 3" key="1">
    <citation type="submission" date="2016-11" db="EMBL/GenBank/DDBJ databases">
        <authorList>
            <person name="Jaros S."/>
            <person name="Januszkiewicz K."/>
            <person name="Wedrychowicz H."/>
        </authorList>
    </citation>
    <scope>NUCLEOTIDE SEQUENCE [LARGE SCALE GENOMIC DNA]</scope>
    <source>
        <strain evidence="2 3">HD4</strain>
    </source>
</reference>
<evidence type="ECO:0000256" key="1">
    <source>
        <dbReference type="SAM" id="Phobius"/>
    </source>
</evidence>
<evidence type="ECO:0000313" key="3">
    <source>
        <dbReference type="Proteomes" id="UP000184263"/>
    </source>
</evidence>
<keyword evidence="1" id="KW-0812">Transmembrane</keyword>
<protein>
    <submittedName>
        <fullName evidence="2">Uncharacterized protein</fullName>
    </submittedName>
</protein>
<proteinExistence type="predicted"/>
<keyword evidence="1" id="KW-0472">Membrane</keyword>
<organism evidence="2 3">
    <name type="scientific">Selenomonas ruminantium</name>
    <dbReference type="NCBI Taxonomy" id="971"/>
    <lineage>
        <taxon>Bacteria</taxon>
        <taxon>Bacillati</taxon>
        <taxon>Bacillota</taxon>
        <taxon>Negativicutes</taxon>
        <taxon>Selenomonadales</taxon>
        <taxon>Selenomonadaceae</taxon>
        <taxon>Selenomonas</taxon>
    </lineage>
</organism>
<evidence type="ECO:0000313" key="2">
    <source>
        <dbReference type="EMBL" id="SHK68506.1"/>
    </source>
</evidence>